<dbReference type="Gene3D" id="1.10.950.10">
    <property type="entry name" value="Villin headpiece domain"/>
    <property type="match status" value="1"/>
</dbReference>
<dbReference type="InterPro" id="IPR007122">
    <property type="entry name" value="Villin/Gelsolin"/>
</dbReference>
<name>A0A0M9A7R0_9HYME</name>
<feature type="compositionally biased region" description="Basic and acidic residues" evidence="4">
    <location>
        <begin position="468"/>
        <end position="477"/>
    </location>
</feature>
<feature type="region of interest" description="Disordered" evidence="4">
    <location>
        <begin position="530"/>
        <end position="568"/>
    </location>
</feature>
<feature type="region of interest" description="Disordered" evidence="4">
    <location>
        <begin position="128"/>
        <end position="203"/>
    </location>
</feature>
<dbReference type="SUPFAM" id="SSF47050">
    <property type="entry name" value="VHP, Villin headpiece domain"/>
    <property type="match status" value="1"/>
</dbReference>
<dbReference type="GO" id="GO:0008154">
    <property type="term" value="P:actin polymerization or depolymerization"/>
    <property type="evidence" value="ECO:0007669"/>
    <property type="project" value="TreeGrafter"/>
</dbReference>
<evidence type="ECO:0000256" key="2">
    <source>
        <dbReference type="ARBA" id="ARBA00022467"/>
    </source>
</evidence>
<evidence type="ECO:0000313" key="6">
    <source>
        <dbReference type="EMBL" id="KOX78186.1"/>
    </source>
</evidence>
<dbReference type="Proteomes" id="UP000053105">
    <property type="component" value="Unassembled WGS sequence"/>
</dbReference>
<dbReference type="PANTHER" id="PTHR11977">
    <property type="entry name" value="VILLIN"/>
    <property type="match status" value="1"/>
</dbReference>
<evidence type="ECO:0000256" key="3">
    <source>
        <dbReference type="ARBA" id="ARBA00023203"/>
    </source>
</evidence>
<sequence length="2171" mass="245056">MVTTGATVLMATSEGTSNGIQNNSTRYENQNICCHYNEIHNNQQNSECPIKKNITSCNTNKDKGRTSMLEKNSRLISRSETKESSKNHILYKTALVRETKASRLRAASIISPNGGTVLSRKLGMSENSTPLGLQPSTSLSIKNEHPISNNNSIINSSRERDKSYKRKSYLNRSLNMETVTGDRSNQSECNIRQTRRQSNKQGYISDTISTSYSSNQQETTNLSKKSFDSKNTCQKVKENYSKTYTLPSLNSPANNKNIQRTSSGGHSDSEVSRRVDALTALTKSAIERVERLKSHSNLSTNYGSRLENRSSNTPNQAIENSTNNTRALQLSPRKSSILKKSNDEHSQDGSLSHQHIPVSILKHKMSDIDTGQNLSTTANHTVLPVTFSPSVRELTHKKHGILKKRSSLDESEILRRRSCSPDISSIDNTYSEFRPILKNQRRSSLDEIIKRDQSPDPQPTSILKRKSSREDDREDRQIGSAEPQGILKRKSTNSQRTTTLNHHVTITMDTTIVSGSEILDSSEVRPILKKKHSREESFGNDPPSLEPRPILKKKSSTESDEHDDKPKKTILKCTRKNSQDECNYETELTSPKKLSMLRNRTLQNRTSAVLENDLVRPILKQPGNRDNESRVRLNLYDETVVSDDICIEPANLFLRKRAQSVGHIQPSNIPNEFNGVLNKRRSLELISVGAISEEKLQVKLATSNIYLKAAPSLGDESVNTSIIPCEKLYSTVKEKFADKEKQTVIVFESEEGNKVISHGLVDNSVDNSTAVSLRMNDKECSSNQTLSVQEKTSDANIQESNGIHYNNSVSKMTLHFKTLQERANSKEKDVIPQKTQTKGSRGIQRYRERKNQGNDRFNTQPVTLQEVQEAVLQNQRNATSVKSNLAETTTDDEFDPSKLSLAERVRLFNQKIEKTAVSNIPLERHSRRRPAARYKTQPVTSEEVEVASRISPLSTINQRLLDSSDLPKSILKSVALHAHDLPQAKNLELEGMKLIKFVLKKESEEIEQQTLENCDISSRSAVKPNLKLEENKTGSIIENNYPTQYGLNCTYNENDNHTEDNVQITTSKKYEDTLQISGGEIFSVSHEIHNIKDESTAPSCDPIFSKQTRCTSLLKSISHHAISNKTNESESNNTIIQKQHGVPLPGLCRSITQAIPTIDINDGPSMSIAERLAALQRSGNTNWKRRIAPESSNSSDGVCPNSLNKEDVSIKQGVLADCLGKLESATEGWKKRIAAPDVTKFTVAGKMKVEQLENLDPGPSSPLIEVTGNITDRKKKTPRPERFRAKKGYAKDAISTPASPNKDSYIKLRGSFSEPTSDDSAEELKTGKNVLPIVSVPKIDDETFTSFFTGISLEKCEAESVDLNESDFDMITSQSELLVQKRNIRLKRRRFVSRNPLKTLAARTDLKSEYTEIRTGIAEKVMKQLNVEKLAKNSSLAMEALAGLASTEDFCNVTLRNVAETNISTNRLQPYKDLMLILIKGRRHVQVRLVEPIAESINSGDNFVLVTKSEVYNYVGKYCNVIEKARGAEIAMSIQQNKDLGCQTSQVITISEDKITCTKSQLQKFWNYLGVESENVDVIEGGHPDEDELYETFMIDTNMVEMYIWSGKGASTDKKKLATHLATEMWQEGYDYTECTVCPINAASMIGRRTASKTDLKVAKVRPKWCLLAKLTQHVETILFREKFLDWPNVSGIIRIRATKNKENVDGTVTIELCDINNLLEENSTPVDLVLEGTHLGRGTGWYDNELMKQFIITTTGLKVWHIDEFSHSLLDDSSVGQFYSADSYIVHWMYSVTITGRELSGLPSKHSAKGRDRSIRVVQGHEPAAFLNLFSGKMIVHNGKKTNTKYDERWRLYICRGTLESEVSLIEIPCSTRQLRSRGSLILLDTKNNKIYVWHGCNSLPHIKKNAINAATKLKKNQSQEIGLTSTDDKEILQINEGMEPEEFINEKDQLQEHTPRLFHLSSISKEFKCVEILCPHRASLPTPFPFLQEDLYQVHQPALFLLDNKNELWIWQGWWPNTGTEDQSGSKAVRWQAERRAAMMMTMQYWQRIHPETNKYPIYLVWAGLEPLQFINLFPTWTYRDDIAELNIEDGRNPGEVLTVENELVRLTQSTYPPAQLLQRPLPQGVDPTHLELYLSQQHFQEILGMTKEEFQELPVWKQVNLKKEIGLF</sequence>
<dbReference type="SMART" id="SM00153">
    <property type="entry name" value="VHP"/>
    <property type="match status" value="1"/>
</dbReference>
<dbReference type="Pfam" id="PF02209">
    <property type="entry name" value="VHP"/>
    <property type="match status" value="1"/>
</dbReference>
<gene>
    <name evidence="6" type="ORF">WN51_09545</name>
</gene>
<feature type="compositionally biased region" description="Polar residues" evidence="4">
    <location>
        <begin position="170"/>
        <end position="192"/>
    </location>
</feature>
<dbReference type="EMBL" id="KQ435726">
    <property type="protein sequence ID" value="KOX78186.1"/>
    <property type="molecule type" value="Genomic_DNA"/>
</dbReference>
<accession>A0A0M9A7R0</accession>
<dbReference type="InterPro" id="IPR003128">
    <property type="entry name" value="Villin_headpiece"/>
</dbReference>
<dbReference type="InterPro" id="IPR036180">
    <property type="entry name" value="Gelsolin-like_dom_sf"/>
</dbReference>
<dbReference type="SMART" id="SM00262">
    <property type="entry name" value="GEL"/>
    <property type="match status" value="3"/>
</dbReference>
<keyword evidence="7" id="KW-1185">Reference proteome</keyword>
<dbReference type="GO" id="GO:0051016">
    <property type="term" value="P:barbed-end actin filament capping"/>
    <property type="evidence" value="ECO:0007669"/>
    <property type="project" value="TreeGrafter"/>
</dbReference>
<feature type="domain" description="HP" evidence="5">
    <location>
        <begin position="2108"/>
        <end position="2171"/>
    </location>
</feature>
<feature type="compositionally biased region" description="Polar residues" evidence="4">
    <location>
        <begin position="492"/>
        <end position="502"/>
    </location>
</feature>
<dbReference type="Gene3D" id="3.40.20.10">
    <property type="entry name" value="Severin"/>
    <property type="match status" value="6"/>
</dbReference>
<evidence type="ECO:0000256" key="1">
    <source>
        <dbReference type="ARBA" id="ARBA00008418"/>
    </source>
</evidence>
<feature type="compositionally biased region" description="Low complexity" evidence="4">
    <location>
        <begin position="147"/>
        <end position="156"/>
    </location>
</feature>
<proteinExistence type="inferred from homology"/>
<dbReference type="GO" id="GO:0005546">
    <property type="term" value="F:phosphatidylinositol-4,5-bisphosphate binding"/>
    <property type="evidence" value="ECO:0007669"/>
    <property type="project" value="TreeGrafter"/>
</dbReference>
<dbReference type="SUPFAM" id="SSF55753">
    <property type="entry name" value="Actin depolymerizing proteins"/>
    <property type="match status" value="4"/>
</dbReference>
<dbReference type="GO" id="GO:0051015">
    <property type="term" value="F:actin filament binding"/>
    <property type="evidence" value="ECO:0007669"/>
    <property type="project" value="InterPro"/>
</dbReference>
<organism evidence="6 7">
    <name type="scientific">Melipona quadrifasciata</name>
    <dbReference type="NCBI Taxonomy" id="166423"/>
    <lineage>
        <taxon>Eukaryota</taxon>
        <taxon>Metazoa</taxon>
        <taxon>Ecdysozoa</taxon>
        <taxon>Arthropoda</taxon>
        <taxon>Hexapoda</taxon>
        <taxon>Insecta</taxon>
        <taxon>Pterygota</taxon>
        <taxon>Neoptera</taxon>
        <taxon>Endopterygota</taxon>
        <taxon>Hymenoptera</taxon>
        <taxon>Apocrita</taxon>
        <taxon>Aculeata</taxon>
        <taxon>Apoidea</taxon>
        <taxon>Anthophila</taxon>
        <taxon>Apidae</taxon>
        <taxon>Melipona</taxon>
    </lineage>
</organism>
<dbReference type="SUPFAM" id="SSF82754">
    <property type="entry name" value="C-terminal, gelsolin-like domain of Sec23/24"/>
    <property type="match status" value="1"/>
</dbReference>
<feature type="compositionally biased region" description="Polar residues" evidence="4">
    <location>
        <begin position="244"/>
        <end position="266"/>
    </location>
</feature>
<comment type="similarity">
    <text evidence="1">Belongs to the villin/gelsolin family.</text>
</comment>
<feature type="region of interest" description="Disordered" evidence="4">
    <location>
        <begin position="450"/>
        <end position="502"/>
    </location>
</feature>
<evidence type="ECO:0000313" key="7">
    <source>
        <dbReference type="Proteomes" id="UP000053105"/>
    </source>
</evidence>
<dbReference type="GO" id="GO:0005737">
    <property type="term" value="C:cytoplasm"/>
    <property type="evidence" value="ECO:0007669"/>
    <property type="project" value="TreeGrafter"/>
</dbReference>
<keyword evidence="2" id="KW-0117">Actin capping</keyword>
<feature type="compositionally biased region" description="Basic and acidic residues" evidence="4">
    <location>
        <begin position="555"/>
        <end position="567"/>
    </location>
</feature>
<dbReference type="PRINTS" id="PR00597">
    <property type="entry name" value="GELSOLIN"/>
</dbReference>
<dbReference type="OrthoDB" id="28894at2759"/>
<dbReference type="InterPro" id="IPR029006">
    <property type="entry name" value="ADF-H/Gelsolin-like_dom_sf"/>
</dbReference>
<feature type="region of interest" description="Disordered" evidence="4">
    <location>
        <begin position="244"/>
        <end position="274"/>
    </location>
</feature>
<dbReference type="PROSITE" id="PS51089">
    <property type="entry name" value="HP"/>
    <property type="match status" value="1"/>
</dbReference>
<dbReference type="GO" id="GO:0051014">
    <property type="term" value="P:actin filament severing"/>
    <property type="evidence" value="ECO:0007669"/>
    <property type="project" value="TreeGrafter"/>
</dbReference>
<protein>
    <submittedName>
        <fullName evidence="6">Supervillin</fullName>
    </submittedName>
</protein>
<reference evidence="6 7" key="1">
    <citation type="submission" date="2015-07" db="EMBL/GenBank/DDBJ databases">
        <title>The genome of Melipona quadrifasciata.</title>
        <authorList>
            <person name="Pan H."/>
            <person name="Kapheim K."/>
        </authorList>
    </citation>
    <scope>NUCLEOTIDE SEQUENCE [LARGE SCALE GENOMIC DNA]</scope>
    <source>
        <strain evidence="6">0111107301</strain>
        <tissue evidence="6">Whole body</tissue>
    </source>
</reference>
<evidence type="ECO:0000259" key="5">
    <source>
        <dbReference type="PROSITE" id="PS51089"/>
    </source>
</evidence>
<keyword evidence="3" id="KW-0009">Actin-binding</keyword>
<feature type="compositionally biased region" description="Polar residues" evidence="4">
    <location>
        <begin position="297"/>
        <end position="334"/>
    </location>
</feature>
<feature type="region of interest" description="Disordered" evidence="4">
    <location>
        <begin position="297"/>
        <end position="352"/>
    </location>
</feature>
<dbReference type="GO" id="GO:0015629">
    <property type="term" value="C:actin cytoskeleton"/>
    <property type="evidence" value="ECO:0007669"/>
    <property type="project" value="TreeGrafter"/>
</dbReference>
<feature type="region of interest" description="Disordered" evidence="4">
    <location>
        <begin position="823"/>
        <end position="843"/>
    </location>
</feature>
<dbReference type="PANTHER" id="PTHR11977:SF45">
    <property type="entry name" value="SUPERVILLIN"/>
    <property type="match status" value="1"/>
</dbReference>
<evidence type="ECO:0000256" key="4">
    <source>
        <dbReference type="SAM" id="MobiDB-lite"/>
    </source>
</evidence>
<feature type="compositionally biased region" description="Polar residues" evidence="4">
    <location>
        <begin position="128"/>
        <end position="141"/>
    </location>
</feature>
<dbReference type="InterPro" id="IPR036886">
    <property type="entry name" value="Villin_headpiece_dom_sf"/>
</dbReference>
<dbReference type="STRING" id="166423.A0A0M9A7R0"/>